<dbReference type="InterPro" id="IPR019734">
    <property type="entry name" value="TPR_rpt"/>
</dbReference>
<protein>
    <submittedName>
        <fullName evidence="3">CHAT domain-containing protein</fullName>
    </submittedName>
</protein>
<evidence type="ECO:0000313" key="4">
    <source>
        <dbReference type="Proteomes" id="UP001589887"/>
    </source>
</evidence>
<dbReference type="PANTHER" id="PTHR10098">
    <property type="entry name" value="RAPSYN-RELATED"/>
    <property type="match status" value="1"/>
</dbReference>
<accession>A0ABV6TEY7</accession>
<keyword evidence="4" id="KW-1185">Reference proteome</keyword>
<dbReference type="EMBL" id="JBHMQV010000009">
    <property type="protein sequence ID" value="MFC0844345.1"/>
    <property type="molecule type" value="Genomic_DNA"/>
</dbReference>
<dbReference type="PANTHER" id="PTHR10098:SF112">
    <property type="entry name" value="SLR0380 PROTEIN"/>
    <property type="match status" value="1"/>
</dbReference>
<reference evidence="3 4" key="1">
    <citation type="submission" date="2024-09" db="EMBL/GenBank/DDBJ databases">
        <authorList>
            <person name="Sun Q."/>
            <person name="Mori K."/>
        </authorList>
    </citation>
    <scope>NUCLEOTIDE SEQUENCE [LARGE SCALE GENOMIC DNA]</scope>
    <source>
        <strain evidence="3 4">JCM 4557</strain>
    </source>
</reference>
<organism evidence="3 4">
    <name type="scientific">Streptomyces noboritoensis</name>
    <dbReference type="NCBI Taxonomy" id="67337"/>
    <lineage>
        <taxon>Bacteria</taxon>
        <taxon>Bacillati</taxon>
        <taxon>Actinomycetota</taxon>
        <taxon>Actinomycetes</taxon>
        <taxon>Kitasatosporales</taxon>
        <taxon>Streptomycetaceae</taxon>
        <taxon>Streptomyces</taxon>
    </lineage>
</organism>
<feature type="region of interest" description="Disordered" evidence="1">
    <location>
        <begin position="1"/>
        <end position="42"/>
    </location>
</feature>
<proteinExistence type="predicted"/>
<dbReference type="RefSeq" id="WP_394318526.1">
    <property type="nucleotide sequence ID" value="NZ_JBHMQV010000009.1"/>
</dbReference>
<dbReference type="Pfam" id="PF12770">
    <property type="entry name" value="CHAT"/>
    <property type="match status" value="1"/>
</dbReference>
<sequence>MTGEEKPAAEEAFGSLWGPPVSAWRPTDYRADGSDARPSGAGGSLGDALLARCRENPDYDGFFDRVDDEAALSAWLARPNPPRLELLIWATNAVAYTYRVKDRNVEQARHWSAVEMRLAQAFPADYTPADSVMGYGRDKRIAMALMGMADNEELQGAIAHAHDLLLEAERYFDAEDEVRERHSITERPMVERLLSVTGDRRDLYGRLAATARQLGDESAAQRYWSLSHKGGAIEREHGVPIAGEEINALILRGRYHLWRKEPDRALSYFQRAVDIANTETLAPGVAENASHAYHAMADAHHSLGNARNALALLDRAARLIEGKVSAIRLTGIYLSRARVFRDRPDLGDALEYYLRSLEYCSAPAAPDDADTWQAADGRLLRIAAADQAWPILREVADYLEQSHQLRAAERFLRLATAVAEQVRQGAFDEKSRMAVQNDRADVYVSLARTQLELAKESGEEGLALFDEAWRTVETLRARSFLDVLGDAELTVPREVPAQLARAEAALLNRRRVLRALPGRDSAFWPQFSSLERELGETWNAMASATPAAQEYVAVRQVRPTSHSAVAAMLAGQEAGSSTGRAVVVNLLFLDDDRLAFLAVGGADKHVRVAVARVDRRRLSRFVAANFGSAARVYELAVDLEDLFHHELAGVVAPLADLCDPGDTVVVCPTGPLHHVPLGAVRHGPDVFLARNPVVVTPSASLLHSRRLAARERARNAHAVFGDPTGDLPNARLEAEELAALWDVPPRIGPAATGDAVLAALGSAGTVHVAAHARFSAPDPLASGLVMADRVLSAREILRAQAPALDLVTLSACETGVSHADASEDPMGLTRALLFAGAGSVLVSLWTVPDSSTRRLMTGFYAELGRGTGKAEALRRAALAARADDARFDHWAGFVLMGAWA</sequence>
<dbReference type="SMART" id="SM00028">
    <property type="entry name" value="TPR"/>
    <property type="match status" value="3"/>
</dbReference>
<comment type="caution">
    <text evidence="3">The sequence shown here is derived from an EMBL/GenBank/DDBJ whole genome shotgun (WGS) entry which is preliminary data.</text>
</comment>
<evidence type="ECO:0000259" key="2">
    <source>
        <dbReference type="Pfam" id="PF12770"/>
    </source>
</evidence>
<gene>
    <name evidence="3" type="ORF">ACFH04_11620</name>
</gene>
<dbReference type="SUPFAM" id="SSF48452">
    <property type="entry name" value="TPR-like"/>
    <property type="match status" value="1"/>
</dbReference>
<evidence type="ECO:0000313" key="3">
    <source>
        <dbReference type="EMBL" id="MFC0844345.1"/>
    </source>
</evidence>
<dbReference type="Proteomes" id="UP001589887">
    <property type="component" value="Unassembled WGS sequence"/>
</dbReference>
<evidence type="ECO:0000256" key="1">
    <source>
        <dbReference type="SAM" id="MobiDB-lite"/>
    </source>
</evidence>
<dbReference type="InterPro" id="IPR024983">
    <property type="entry name" value="CHAT_dom"/>
</dbReference>
<feature type="domain" description="CHAT" evidence="2">
    <location>
        <begin position="652"/>
        <end position="898"/>
    </location>
</feature>
<dbReference type="InterPro" id="IPR011990">
    <property type="entry name" value="TPR-like_helical_dom_sf"/>
</dbReference>
<dbReference type="Gene3D" id="1.25.40.10">
    <property type="entry name" value="Tetratricopeptide repeat domain"/>
    <property type="match status" value="1"/>
</dbReference>
<name>A0ABV6TEY7_9ACTN</name>